<dbReference type="EMBL" id="NXHG01000004">
    <property type="protein sequence ID" value="PCM61787.1"/>
    <property type="molecule type" value="Genomic_DNA"/>
</dbReference>
<protein>
    <submittedName>
        <fullName evidence="1">Dimethyl sulfoxide reductase</fullName>
    </submittedName>
</protein>
<gene>
    <name evidence="1" type="ORF">CP911_09680</name>
</gene>
<evidence type="ECO:0000313" key="2">
    <source>
        <dbReference type="Proteomes" id="UP000217648"/>
    </source>
</evidence>
<dbReference type="Proteomes" id="UP000217648">
    <property type="component" value="Unassembled WGS sequence"/>
</dbReference>
<sequence length="48" mass="5558">MPAQACRHDENVLLIDEIFRLKLTPGFINKLRKTIAYYLLPHLSPFCG</sequence>
<dbReference type="AlphaFoldDB" id="A0A232GG82"/>
<evidence type="ECO:0000313" key="1">
    <source>
        <dbReference type="EMBL" id="PCM61787.1"/>
    </source>
</evidence>
<accession>A0A232GG82</accession>
<comment type="caution">
    <text evidence="1">The sequence shown here is derived from an EMBL/GenBank/DDBJ whole genome shotgun (WGS) entry which is preliminary data.</text>
</comment>
<organism evidence="1 2">
    <name type="scientific">Klebsiella quasipneumoniae</name>
    <dbReference type="NCBI Taxonomy" id="1463165"/>
    <lineage>
        <taxon>Bacteria</taxon>
        <taxon>Pseudomonadati</taxon>
        <taxon>Pseudomonadota</taxon>
        <taxon>Gammaproteobacteria</taxon>
        <taxon>Enterobacterales</taxon>
        <taxon>Enterobacteriaceae</taxon>
        <taxon>Klebsiella/Raoultella group</taxon>
        <taxon>Klebsiella</taxon>
        <taxon>Klebsiella pneumoniae complex</taxon>
    </lineage>
</organism>
<reference evidence="1 2" key="1">
    <citation type="submission" date="2017-09" db="EMBL/GenBank/DDBJ databases">
        <title>Mdr eskape-Ghana.</title>
        <authorList>
            <person name="Agyepong N."/>
            <person name="Janice J."/>
            <person name="Samuelsen O."/>
            <person name="Owusu-Ofori A."/>
            <person name="Sundsfjord A."/>
            <person name="Essack S."/>
            <person name="Pedersen T."/>
        </authorList>
    </citation>
    <scope>NUCLEOTIDE SEQUENCE [LARGE SCALE GENOMIC DNA]</scope>
    <source>
        <strain evidence="1 2">46</strain>
    </source>
</reference>
<name>A0A232GG82_9ENTR</name>
<proteinExistence type="predicted"/>